<proteinExistence type="predicted"/>
<dbReference type="InterPro" id="IPR021858">
    <property type="entry name" value="Fun_TF"/>
</dbReference>
<dbReference type="PANTHER" id="PTHR47784:SF5">
    <property type="entry name" value="STEROL UPTAKE CONTROL PROTEIN 2"/>
    <property type="match status" value="1"/>
</dbReference>
<dbReference type="InterPro" id="IPR053157">
    <property type="entry name" value="Sterol_Uptake_Regulator"/>
</dbReference>
<organism evidence="2 3">
    <name type="scientific">Penicillium canescens</name>
    <dbReference type="NCBI Taxonomy" id="5083"/>
    <lineage>
        <taxon>Eukaryota</taxon>
        <taxon>Fungi</taxon>
        <taxon>Dikarya</taxon>
        <taxon>Ascomycota</taxon>
        <taxon>Pezizomycotina</taxon>
        <taxon>Eurotiomycetes</taxon>
        <taxon>Eurotiomycetidae</taxon>
        <taxon>Eurotiales</taxon>
        <taxon>Aspergillaceae</taxon>
        <taxon>Penicillium</taxon>
    </lineage>
</organism>
<dbReference type="AlphaFoldDB" id="A0AAD6IB41"/>
<protein>
    <submittedName>
        <fullName evidence="2">Zn(II)2Cys6 transcription factor</fullName>
    </submittedName>
</protein>
<feature type="compositionally biased region" description="Basic residues" evidence="1">
    <location>
        <begin position="44"/>
        <end position="54"/>
    </location>
</feature>
<gene>
    <name evidence="2" type="ORF">N7460_006645</name>
</gene>
<sequence length="394" mass="44477">MPIRRSHKKSRHGCTACKQRRVKREEDCNYVSAASYLWASEKKPRTRTRKRKQPPLKDVEQTSSPPSDAPFSLLDRCDRTRPISHPAPPPLDITQLQEYVLLFSRDADTRIVWQVFLVDEALESPSLMHGILAVSALHLALSEPASEQSFWFGLATAYKGEALYALRHNLTEMTPEKAKFMMGLSALAVVYAFGSVLTDVDDVQPGLDALNNVFILCRGVQQITGQAHSYLQQSNFAPLFNPGEPTVAVPDHVQQSLDHLDYLNTEYNEDDNGTATYSQVITAMRSLSAHAFAQPNSMTLAAGWAIRVPSQYLEYLQLQRPFALVIHAHYCAFLHLARGNCFFKNWGHSVLRDILKLLDHSWIPHIQWPICEIFGDGYPDELYSGQAHTPDFKI</sequence>
<dbReference type="GO" id="GO:0001228">
    <property type="term" value="F:DNA-binding transcription activator activity, RNA polymerase II-specific"/>
    <property type="evidence" value="ECO:0007669"/>
    <property type="project" value="TreeGrafter"/>
</dbReference>
<evidence type="ECO:0000313" key="3">
    <source>
        <dbReference type="Proteomes" id="UP001219568"/>
    </source>
</evidence>
<comment type="caution">
    <text evidence="2">The sequence shown here is derived from an EMBL/GenBank/DDBJ whole genome shotgun (WGS) entry which is preliminary data.</text>
</comment>
<name>A0AAD6IB41_PENCN</name>
<keyword evidence="3" id="KW-1185">Reference proteome</keyword>
<evidence type="ECO:0000313" key="2">
    <source>
        <dbReference type="EMBL" id="KAJ6041255.1"/>
    </source>
</evidence>
<dbReference type="Pfam" id="PF11951">
    <property type="entry name" value="Fungal_trans_2"/>
    <property type="match status" value="1"/>
</dbReference>
<dbReference type="EMBL" id="JAQJZL010000005">
    <property type="protein sequence ID" value="KAJ6041255.1"/>
    <property type="molecule type" value="Genomic_DNA"/>
</dbReference>
<evidence type="ECO:0000256" key="1">
    <source>
        <dbReference type="SAM" id="MobiDB-lite"/>
    </source>
</evidence>
<reference evidence="2" key="1">
    <citation type="journal article" date="2023" name="IMA Fungus">
        <title>Comparative genomic study of the Penicillium genus elucidates a diverse pangenome and 15 lateral gene transfer events.</title>
        <authorList>
            <person name="Petersen C."/>
            <person name="Sorensen T."/>
            <person name="Nielsen M.R."/>
            <person name="Sondergaard T.E."/>
            <person name="Sorensen J.L."/>
            <person name="Fitzpatrick D.A."/>
            <person name="Frisvad J.C."/>
            <person name="Nielsen K.L."/>
        </authorList>
    </citation>
    <scope>NUCLEOTIDE SEQUENCE</scope>
    <source>
        <strain evidence="2">IBT 15450</strain>
    </source>
</reference>
<dbReference type="PANTHER" id="PTHR47784">
    <property type="entry name" value="STEROL UPTAKE CONTROL PROTEIN 2"/>
    <property type="match status" value="1"/>
</dbReference>
<dbReference type="Proteomes" id="UP001219568">
    <property type="component" value="Unassembled WGS sequence"/>
</dbReference>
<accession>A0AAD6IB41</accession>
<reference evidence="2" key="2">
    <citation type="submission" date="2023-01" db="EMBL/GenBank/DDBJ databases">
        <authorList>
            <person name="Petersen C."/>
        </authorList>
    </citation>
    <scope>NUCLEOTIDE SEQUENCE</scope>
    <source>
        <strain evidence="2">IBT 15450</strain>
    </source>
</reference>
<feature type="region of interest" description="Disordered" evidence="1">
    <location>
        <begin position="42"/>
        <end position="71"/>
    </location>
</feature>